<organism evidence="1 2">
    <name type="scientific">Adineta steineri</name>
    <dbReference type="NCBI Taxonomy" id="433720"/>
    <lineage>
        <taxon>Eukaryota</taxon>
        <taxon>Metazoa</taxon>
        <taxon>Spiralia</taxon>
        <taxon>Gnathifera</taxon>
        <taxon>Rotifera</taxon>
        <taxon>Eurotatoria</taxon>
        <taxon>Bdelloidea</taxon>
        <taxon>Adinetida</taxon>
        <taxon>Adinetidae</taxon>
        <taxon>Adineta</taxon>
    </lineage>
</organism>
<dbReference type="AlphaFoldDB" id="A0A820Q0H7"/>
<comment type="caution">
    <text evidence="1">The sequence shown here is derived from an EMBL/GenBank/DDBJ whole genome shotgun (WGS) entry which is preliminary data.</text>
</comment>
<evidence type="ECO:0000313" key="2">
    <source>
        <dbReference type="Proteomes" id="UP000663844"/>
    </source>
</evidence>
<accession>A0A820Q0H7</accession>
<evidence type="ECO:0000313" key="1">
    <source>
        <dbReference type="EMBL" id="CAF4413110.1"/>
    </source>
</evidence>
<feature type="non-terminal residue" evidence="1">
    <location>
        <position position="1"/>
    </location>
</feature>
<dbReference type="Proteomes" id="UP000663844">
    <property type="component" value="Unassembled WGS sequence"/>
</dbReference>
<reference evidence="1" key="1">
    <citation type="submission" date="2021-02" db="EMBL/GenBank/DDBJ databases">
        <authorList>
            <person name="Nowell W R."/>
        </authorList>
    </citation>
    <scope>NUCLEOTIDE SEQUENCE</scope>
</reference>
<sequence length="54" mass="5749">RASGPVANCKGSVCDCEDRCSCKCDCKSCYHEKCSCDPSCSCTHCSGSGWKCDD</sequence>
<name>A0A820Q0H7_9BILA</name>
<evidence type="ECO:0008006" key="3">
    <source>
        <dbReference type="Google" id="ProtNLM"/>
    </source>
</evidence>
<proteinExistence type="predicted"/>
<protein>
    <recommendedName>
        <fullName evidence="3">Metallothionein</fullName>
    </recommendedName>
</protein>
<gene>
    <name evidence="1" type="ORF">OXD698_LOCUS52162</name>
</gene>
<dbReference type="EMBL" id="CAJOAZ010027894">
    <property type="protein sequence ID" value="CAF4413110.1"/>
    <property type="molecule type" value="Genomic_DNA"/>
</dbReference>